<evidence type="ECO:0000256" key="8">
    <source>
        <dbReference type="RuleBase" id="RU000688"/>
    </source>
</evidence>
<dbReference type="PANTHER" id="PTHR45695">
    <property type="entry name" value="LEUCOKININ RECEPTOR-RELATED"/>
    <property type="match status" value="1"/>
</dbReference>
<comment type="subcellular location">
    <subcellularLocation>
        <location evidence="1">Membrane</location>
        <topology evidence="1">Multi-pass membrane protein</topology>
    </subcellularLocation>
</comment>
<evidence type="ECO:0000256" key="1">
    <source>
        <dbReference type="ARBA" id="ARBA00004141"/>
    </source>
</evidence>
<dbReference type="GO" id="GO:0004930">
    <property type="term" value="F:G protein-coupled receptor activity"/>
    <property type="evidence" value="ECO:0007669"/>
    <property type="project" value="UniProtKB-KW"/>
</dbReference>
<feature type="transmembrane region" description="Helical" evidence="9">
    <location>
        <begin position="86"/>
        <end position="106"/>
    </location>
</feature>
<evidence type="ECO:0000256" key="9">
    <source>
        <dbReference type="SAM" id="Phobius"/>
    </source>
</evidence>
<dbReference type="EMBL" id="JAIWYP010000002">
    <property type="protein sequence ID" value="KAH3862082.1"/>
    <property type="molecule type" value="Genomic_DNA"/>
</dbReference>
<keyword evidence="4 8" id="KW-0297">G-protein coupled receptor</keyword>
<name>A0A9D4RCY1_DREPO</name>
<dbReference type="PANTHER" id="PTHR45695:SF9">
    <property type="entry name" value="LEUCOKININ RECEPTOR"/>
    <property type="match status" value="1"/>
</dbReference>
<reference evidence="11" key="2">
    <citation type="submission" date="2020-11" db="EMBL/GenBank/DDBJ databases">
        <authorList>
            <person name="McCartney M.A."/>
            <person name="Auch B."/>
            <person name="Kono T."/>
            <person name="Mallez S."/>
            <person name="Becker A."/>
            <person name="Gohl D.M."/>
            <person name="Silverstein K.A.T."/>
            <person name="Koren S."/>
            <person name="Bechman K.B."/>
            <person name="Herman A."/>
            <person name="Abrahante J.E."/>
            <person name="Garbe J."/>
        </authorList>
    </citation>
    <scope>NUCLEOTIDE SEQUENCE</scope>
    <source>
        <strain evidence="11">Duluth1</strain>
        <tissue evidence="11">Whole animal</tissue>
    </source>
</reference>
<keyword evidence="12" id="KW-1185">Reference proteome</keyword>
<gene>
    <name evidence="11" type="ORF">DPMN_025043</name>
</gene>
<evidence type="ECO:0000313" key="11">
    <source>
        <dbReference type="EMBL" id="KAH3862082.1"/>
    </source>
</evidence>
<dbReference type="Gene3D" id="1.20.1070.10">
    <property type="entry name" value="Rhodopsin 7-helix transmembrane proteins"/>
    <property type="match status" value="1"/>
</dbReference>
<keyword evidence="7 8" id="KW-0807">Transducer</keyword>
<evidence type="ECO:0000259" key="10">
    <source>
        <dbReference type="PROSITE" id="PS50262"/>
    </source>
</evidence>
<dbReference type="PROSITE" id="PS50262">
    <property type="entry name" value="G_PROTEIN_RECEP_F1_2"/>
    <property type="match status" value="1"/>
</dbReference>
<evidence type="ECO:0000313" key="12">
    <source>
        <dbReference type="Proteomes" id="UP000828390"/>
    </source>
</evidence>
<dbReference type="AlphaFoldDB" id="A0A9D4RCY1"/>
<evidence type="ECO:0000256" key="3">
    <source>
        <dbReference type="ARBA" id="ARBA00022989"/>
    </source>
</evidence>
<protein>
    <recommendedName>
        <fullName evidence="10">G-protein coupled receptors family 1 profile domain-containing protein</fullName>
    </recommendedName>
</protein>
<keyword evidence="3 9" id="KW-1133">Transmembrane helix</keyword>
<evidence type="ECO:0000256" key="5">
    <source>
        <dbReference type="ARBA" id="ARBA00023136"/>
    </source>
</evidence>
<dbReference type="PRINTS" id="PR00237">
    <property type="entry name" value="GPCRRHODOPSN"/>
</dbReference>
<keyword evidence="2 8" id="KW-0812">Transmembrane</keyword>
<feature type="transmembrane region" description="Helical" evidence="9">
    <location>
        <begin position="46"/>
        <end position="65"/>
    </location>
</feature>
<keyword evidence="6 8" id="KW-0675">Receptor</keyword>
<evidence type="ECO:0000256" key="7">
    <source>
        <dbReference type="ARBA" id="ARBA00023224"/>
    </source>
</evidence>
<feature type="domain" description="G-protein coupled receptors family 1 profile" evidence="10">
    <location>
        <begin position="1"/>
        <end position="198"/>
    </location>
</feature>
<dbReference type="InterPro" id="IPR000276">
    <property type="entry name" value="GPCR_Rhodpsn"/>
</dbReference>
<feature type="transmembrane region" description="Helical" evidence="9">
    <location>
        <begin position="7"/>
        <end position="34"/>
    </location>
</feature>
<proteinExistence type="inferred from homology"/>
<sequence>MRTVTNYFLLNLAIGDIAKGVLCIPFTFVINVLVPYWPFGSFMCPFIMYMQIVTVFLSAFTLVAMSFDRYVAIIHPLRPKLTTRKALLTIAIVWILALAVPIPTVVKSRVYTNPYPNTSKECQKGLCLDIFEDNVLQQVYTIAIMCIQYVIPLIVLMFTYTRIGYIIWIKRTPGEAERRRDERIASSKRKVISLSSLF</sequence>
<evidence type="ECO:0000256" key="6">
    <source>
        <dbReference type="ARBA" id="ARBA00023170"/>
    </source>
</evidence>
<dbReference type="PROSITE" id="PS00237">
    <property type="entry name" value="G_PROTEIN_RECEP_F1_1"/>
    <property type="match status" value="1"/>
</dbReference>
<dbReference type="GO" id="GO:0005886">
    <property type="term" value="C:plasma membrane"/>
    <property type="evidence" value="ECO:0007669"/>
    <property type="project" value="TreeGrafter"/>
</dbReference>
<feature type="transmembrane region" description="Helical" evidence="9">
    <location>
        <begin position="139"/>
        <end position="161"/>
    </location>
</feature>
<comment type="similarity">
    <text evidence="8">Belongs to the G-protein coupled receptor 1 family.</text>
</comment>
<dbReference type="SUPFAM" id="SSF81321">
    <property type="entry name" value="Family A G protein-coupled receptor-like"/>
    <property type="match status" value="1"/>
</dbReference>
<dbReference type="Pfam" id="PF00001">
    <property type="entry name" value="7tm_1"/>
    <property type="match status" value="1"/>
</dbReference>
<dbReference type="InterPro" id="IPR017452">
    <property type="entry name" value="GPCR_Rhodpsn_7TM"/>
</dbReference>
<keyword evidence="5 9" id="KW-0472">Membrane</keyword>
<reference evidence="11" key="1">
    <citation type="journal article" date="2019" name="bioRxiv">
        <title>The Genome of the Zebra Mussel, Dreissena polymorpha: A Resource for Invasive Species Research.</title>
        <authorList>
            <person name="McCartney M.A."/>
            <person name="Auch B."/>
            <person name="Kono T."/>
            <person name="Mallez S."/>
            <person name="Zhang Y."/>
            <person name="Obille A."/>
            <person name="Becker A."/>
            <person name="Abrahante J.E."/>
            <person name="Garbe J."/>
            <person name="Badalamenti J.P."/>
            <person name="Herman A."/>
            <person name="Mangelson H."/>
            <person name="Liachko I."/>
            <person name="Sullivan S."/>
            <person name="Sone E.D."/>
            <person name="Koren S."/>
            <person name="Silverstein K.A.T."/>
            <person name="Beckman K.B."/>
            <person name="Gohl D.M."/>
        </authorList>
    </citation>
    <scope>NUCLEOTIDE SEQUENCE</scope>
    <source>
        <strain evidence="11">Duluth1</strain>
        <tissue evidence="11">Whole animal</tissue>
    </source>
</reference>
<comment type="caution">
    <text evidence="11">The sequence shown here is derived from an EMBL/GenBank/DDBJ whole genome shotgun (WGS) entry which is preliminary data.</text>
</comment>
<evidence type="ECO:0000256" key="4">
    <source>
        <dbReference type="ARBA" id="ARBA00023040"/>
    </source>
</evidence>
<organism evidence="11 12">
    <name type="scientific">Dreissena polymorpha</name>
    <name type="common">Zebra mussel</name>
    <name type="synonym">Mytilus polymorpha</name>
    <dbReference type="NCBI Taxonomy" id="45954"/>
    <lineage>
        <taxon>Eukaryota</taxon>
        <taxon>Metazoa</taxon>
        <taxon>Spiralia</taxon>
        <taxon>Lophotrochozoa</taxon>
        <taxon>Mollusca</taxon>
        <taxon>Bivalvia</taxon>
        <taxon>Autobranchia</taxon>
        <taxon>Heteroconchia</taxon>
        <taxon>Euheterodonta</taxon>
        <taxon>Imparidentia</taxon>
        <taxon>Neoheterodontei</taxon>
        <taxon>Myida</taxon>
        <taxon>Dreissenoidea</taxon>
        <taxon>Dreissenidae</taxon>
        <taxon>Dreissena</taxon>
    </lineage>
</organism>
<accession>A0A9D4RCY1</accession>
<dbReference type="Proteomes" id="UP000828390">
    <property type="component" value="Unassembled WGS sequence"/>
</dbReference>
<evidence type="ECO:0000256" key="2">
    <source>
        <dbReference type="ARBA" id="ARBA00022692"/>
    </source>
</evidence>